<protein>
    <submittedName>
        <fullName evidence="3">Cyclic GMP-AMP synthase DncV-like nucleotidyltransferase</fullName>
    </submittedName>
</protein>
<dbReference type="CDD" id="cd05400">
    <property type="entry name" value="NT_2-5OAS_ClassI-CCAase"/>
    <property type="match status" value="1"/>
</dbReference>
<dbReference type="RefSeq" id="WP_353649727.1">
    <property type="nucleotide sequence ID" value="NZ_CP159218.1"/>
</dbReference>
<dbReference type="InterPro" id="IPR040511">
    <property type="entry name" value="AGS_C"/>
</dbReference>
<proteinExistence type="predicted"/>
<dbReference type="GO" id="GO:0016779">
    <property type="term" value="F:nucleotidyltransferase activity"/>
    <property type="evidence" value="ECO:0007669"/>
    <property type="project" value="InterPro"/>
</dbReference>
<name>A0AAU8DP87_9ACTN</name>
<dbReference type="EMBL" id="CP159218">
    <property type="protein sequence ID" value="XCG64114.1"/>
    <property type="molecule type" value="Genomic_DNA"/>
</dbReference>
<dbReference type="Pfam" id="PF18134">
    <property type="entry name" value="AGS_C"/>
    <property type="match status" value="1"/>
</dbReference>
<dbReference type="AlphaFoldDB" id="A0AAU8DP87"/>
<evidence type="ECO:0000256" key="1">
    <source>
        <dbReference type="ARBA" id="ARBA00023118"/>
    </source>
</evidence>
<dbReference type="Pfam" id="PF18144">
    <property type="entry name" value="SMODS"/>
    <property type="match status" value="1"/>
</dbReference>
<evidence type="ECO:0000313" key="3">
    <source>
        <dbReference type="EMBL" id="XCG64114.1"/>
    </source>
</evidence>
<gene>
    <name evidence="3" type="ORF">ABLG96_01850</name>
</gene>
<dbReference type="InterPro" id="IPR006116">
    <property type="entry name" value="NT_2-5OAS_ClassI-CCAase"/>
</dbReference>
<evidence type="ECO:0000259" key="2">
    <source>
        <dbReference type="Pfam" id="PF18134"/>
    </source>
</evidence>
<reference evidence="3" key="1">
    <citation type="submission" date="2024-05" db="EMBL/GenBank/DDBJ databases">
        <authorList>
            <person name="Cai S.Y."/>
            <person name="Jin L.M."/>
            <person name="Li H.R."/>
        </authorList>
    </citation>
    <scope>NUCLEOTIDE SEQUENCE</scope>
    <source>
        <strain evidence="3">A5-74</strain>
    </source>
</reference>
<sequence length="447" mass="51384">MNLDMHFDQLLRDHVNLNKGRLEELSDHVAAIEKALYASDELDDLMIDTIRQGSWTHRTIIRPPSGEVFDADILIQIAEQPEWNNDPHKYADAVWKAVENHPTYGPMSERKNRCVRITYANFCQVDLVPYVEMPDGSGYIVYRTDNTFEAANPVGLTHWIQTADDITNKNLRKVLRLLKYLRTHLEEFDIKSVLLTVLLGERVYPIAAALDCYEDVPTTLYNLVADLARWLNGQTSKPDVEDPSCPDTDFNRRWTNRQFEEFRKDINELNDRIAYAYTRTSPHESINAWQQIFGLAFPSELKAPPSATAKTAKTLNSAPNEEFIENRFRVNETETVKAICEVLPPRAANRGDRRRLRARGGHVTKQRELVFKMVSTTVTAPFDVYWKVRNNGPEAVSRGQLRGEILPDQGHHERVENTLYSGHHYVECYIVKNQTCVARTRVSVDVD</sequence>
<organism evidence="3">
    <name type="scientific">Nakamurella sp. A5-74</name>
    <dbReference type="NCBI Taxonomy" id="3158264"/>
    <lineage>
        <taxon>Bacteria</taxon>
        <taxon>Bacillati</taxon>
        <taxon>Actinomycetota</taxon>
        <taxon>Actinomycetes</taxon>
        <taxon>Nakamurellales</taxon>
        <taxon>Nakamurellaceae</taxon>
        <taxon>Nakamurella</taxon>
    </lineage>
</organism>
<keyword evidence="1" id="KW-0051">Antiviral defense</keyword>
<feature type="domain" description="Adenylyl/Guanylyl and SMODS C-terminal sensor" evidence="2">
    <location>
        <begin position="320"/>
        <end position="446"/>
    </location>
</feature>
<dbReference type="GO" id="GO:0051607">
    <property type="term" value="P:defense response to virus"/>
    <property type="evidence" value="ECO:0007669"/>
    <property type="project" value="UniProtKB-KW"/>
</dbReference>
<accession>A0AAU8DP87</accession>